<comment type="caution">
    <text evidence="6">The sequence shown here is derived from an EMBL/GenBank/DDBJ whole genome shotgun (WGS) entry which is preliminary data.</text>
</comment>
<evidence type="ECO:0000256" key="2">
    <source>
        <dbReference type="ARBA" id="ARBA00022741"/>
    </source>
</evidence>
<keyword evidence="6" id="KW-0808">Transferase</keyword>
<gene>
    <name evidence="6" type="ORF">A994_12673</name>
</gene>
<sequence>MRFIIIDGLDGSGKSTQARLIQDKYLSKGESVILREHPSLDNSYGQKAKKALLGRGKINKIKASTYYAMDVIRSVKKYDGKADNVIMVRYLMGVAYLPLPLARLLYWFFTLILPTSGYMFFLDLEPDESLQRMSTRNDEEMFENRDDLIKVRKKALQLAHNWHIINTAGSIEEVKEDIHTILDDLDKKY</sequence>
<name>K2R0F0_METFP</name>
<dbReference type="AlphaFoldDB" id="K2R0F0"/>
<dbReference type="PATRIC" id="fig|1204725.3.peg.2545"/>
<dbReference type="OrthoDB" id="43083at2157"/>
<dbReference type="RefSeq" id="WP_004032070.1">
    <property type="nucleotide sequence ID" value="NZ_AMPO01000015.1"/>
</dbReference>
<dbReference type="GO" id="GO:0006227">
    <property type="term" value="P:dUDP biosynthetic process"/>
    <property type="evidence" value="ECO:0007669"/>
    <property type="project" value="TreeGrafter"/>
</dbReference>
<dbReference type="EMBL" id="AMPO01000015">
    <property type="protein sequence ID" value="EKF84657.1"/>
    <property type="molecule type" value="Genomic_DNA"/>
</dbReference>
<evidence type="ECO:0000256" key="3">
    <source>
        <dbReference type="ARBA" id="ARBA00022840"/>
    </source>
</evidence>
<dbReference type="Gene3D" id="3.40.50.300">
    <property type="entry name" value="P-loop containing nucleotide triphosphate hydrolases"/>
    <property type="match status" value="1"/>
</dbReference>
<reference evidence="6 7" key="1">
    <citation type="journal article" date="2012" name="J. Bacteriol.">
        <title>Draft genome sequence of Methanobacterium formicicum DSM 3637, an archaebacterium isolated from the methane producer amoeba Pelomyxa palustris.</title>
        <authorList>
            <person name="Gutierrez G."/>
        </authorList>
    </citation>
    <scope>NUCLEOTIDE SEQUENCE [LARGE SCALE GENOMIC DNA]</scope>
    <source>
        <strain evidence="7">DSM 3637 / PP1</strain>
    </source>
</reference>
<dbReference type="GO" id="GO:0006233">
    <property type="term" value="P:dTDP biosynthetic process"/>
    <property type="evidence" value="ECO:0007669"/>
    <property type="project" value="TreeGrafter"/>
</dbReference>
<dbReference type="GO" id="GO:0005524">
    <property type="term" value="F:ATP binding"/>
    <property type="evidence" value="ECO:0007669"/>
    <property type="project" value="UniProtKB-KW"/>
</dbReference>
<evidence type="ECO:0000256" key="1">
    <source>
        <dbReference type="ARBA" id="ARBA00009776"/>
    </source>
</evidence>
<dbReference type="Pfam" id="PF02223">
    <property type="entry name" value="Thymidylate_kin"/>
    <property type="match status" value="1"/>
</dbReference>
<keyword evidence="7" id="KW-1185">Reference proteome</keyword>
<dbReference type="PANTHER" id="PTHR10344">
    <property type="entry name" value="THYMIDYLATE KINASE"/>
    <property type="match status" value="1"/>
</dbReference>
<dbReference type="Proteomes" id="UP000007360">
    <property type="component" value="Unassembled WGS sequence"/>
</dbReference>
<accession>K2R0F0</accession>
<dbReference type="GO" id="GO:0004798">
    <property type="term" value="F:dTMP kinase activity"/>
    <property type="evidence" value="ECO:0007669"/>
    <property type="project" value="TreeGrafter"/>
</dbReference>
<evidence type="ECO:0000256" key="4">
    <source>
        <dbReference type="ARBA" id="ARBA00029962"/>
    </source>
</evidence>
<evidence type="ECO:0000313" key="7">
    <source>
        <dbReference type="Proteomes" id="UP000007360"/>
    </source>
</evidence>
<protein>
    <recommendedName>
        <fullName evidence="4">dTMP kinase</fullName>
    </recommendedName>
</protein>
<keyword evidence="6" id="KW-0418">Kinase</keyword>
<dbReference type="GO" id="GO:0006235">
    <property type="term" value="P:dTTP biosynthetic process"/>
    <property type="evidence" value="ECO:0007669"/>
    <property type="project" value="TreeGrafter"/>
</dbReference>
<dbReference type="GO" id="GO:0005737">
    <property type="term" value="C:cytoplasm"/>
    <property type="evidence" value="ECO:0007669"/>
    <property type="project" value="TreeGrafter"/>
</dbReference>
<feature type="domain" description="Thymidylate kinase-like" evidence="5">
    <location>
        <begin position="6"/>
        <end position="178"/>
    </location>
</feature>
<comment type="similarity">
    <text evidence="1">Belongs to the thymidylate kinase family.</text>
</comment>
<proteinExistence type="inferred from homology"/>
<organism evidence="6 7">
    <name type="scientific">Methanobacterium formicicum (strain DSM 3637 / PP1)</name>
    <dbReference type="NCBI Taxonomy" id="1204725"/>
    <lineage>
        <taxon>Archaea</taxon>
        <taxon>Methanobacteriati</taxon>
        <taxon>Methanobacteriota</taxon>
        <taxon>Methanomada group</taxon>
        <taxon>Methanobacteria</taxon>
        <taxon>Methanobacteriales</taxon>
        <taxon>Methanobacteriaceae</taxon>
        <taxon>Methanobacterium</taxon>
    </lineage>
</organism>
<keyword evidence="3" id="KW-0067">ATP-binding</keyword>
<dbReference type="InterPro" id="IPR027417">
    <property type="entry name" value="P-loop_NTPase"/>
</dbReference>
<keyword evidence="2" id="KW-0547">Nucleotide-binding</keyword>
<dbReference type="InterPro" id="IPR039430">
    <property type="entry name" value="Thymidylate_kin-like_dom"/>
</dbReference>
<dbReference type="SUPFAM" id="SSF52540">
    <property type="entry name" value="P-loop containing nucleoside triphosphate hydrolases"/>
    <property type="match status" value="1"/>
</dbReference>
<evidence type="ECO:0000259" key="5">
    <source>
        <dbReference type="Pfam" id="PF02223"/>
    </source>
</evidence>
<dbReference type="PANTHER" id="PTHR10344:SF4">
    <property type="entry name" value="UMP-CMP KINASE 2, MITOCHONDRIAL"/>
    <property type="match status" value="1"/>
</dbReference>
<evidence type="ECO:0000313" key="6">
    <source>
        <dbReference type="EMBL" id="EKF84657.1"/>
    </source>
</evidence>